<dbReference type="Proteomes" id="UP001154322">
    <property type="component" value="Unassembled WGS sequence"/>
</dbReference>
<comment type="caution">
    <text evidence="1">The sequence shown here is derived from an EMBL/GenBank/DDBJ whole genome shotgun (WGS) entry which is preliminary data.</text>
</comment>
<name>A0ABM9FYA7_9BACL</name>
<evidence type="ECO:0000313" key="2">
    <source>
        <dbReference type="Proteomes" id="UP001154322"/>
    </source>
</evidence>
<gene>
    <name evidence="1" type="ORF">WJ0W_001454</name>
</gene>
<organism evidence="1 2">
    <name type="scientific">Paenibacillus melissococcoides</name>
    <dbReference type="NCBI Taxonomy" id="2912268"/>
    <lineage>
        <taxon>Bacteria</taxon>
        <taxon>Bacillati</taxon>
        <taxon>Bacillota</taxon>
        <taxon>Bacilli</taxon>
        <taxon>Bacillales</taxon>
        <taxon>Paenibacillaceae</taxon>
        <taxon>Paenibacillus</taxon>
    </lineage>
</organism>
<reference evidence="1" key="1">
    <citation type="submission" date="2022-06" db="EMBL/GenBank/DDBJ databases">
        <authorList>
            <person name="Dietemann V."/>
            <person name="Ory F."/>
            <person name="Dainat B."/>
            <person name="Oberhansli S."/>
        </authorList>
    </citation>
    <scope>NUCLEOTIDE SEQUENCE</scope>
    <source>
        <strain evidence="1">Ena-SAMPLE-TAB-26-04-2022-14:26:32:270-5432</strain>
    </source>
</reference>
<proteinExistence type="predicted"/>
<dbReference type="RefSeq" id="WP_213426901.1">
    <property type="nucleotide sequence ID" value="NZ_AP031286.1"/>
</dbReference>
<accession>A0ABM9FYA7</accession>
<keyword evidence="2" id="KW-1185">Reference proteome</keyword>
<dbReference type="EMBL" id="CALYLO010000001">
    <property type="protein sequence ID" value="CAH8244216.1"/>
    <property type="molecule type" value="Genomic_DNA"/>
</dbReference>
<evidence type="ECO:0000313" key="1">
    <source>
        <dbReference type="EMBL" id="CAH8244216.1"/>
    </source>
</evidence>
<protein>
    <submittedName>
        <fullName evidence="1">Carboxylesterase family protein</fullName>
    </submittedName>
</protein>
<dbReference type="InterPro" id="IPR029058">
    <property type="entry name" value="AB_hydrolase_fold"/>
</dbReference>
<sequence length="85" mass="9468">MEKKMMMVNCEQGELVGIEGNKVFAFYNIPYGADQGRFMPVGEPVAWSGPRDAATPGSVFPQSQAGWRLLWVPKKNGIKRRIPSL</sequence>
<dbReference type="SUPFAM" id="SSF53474">
    <property type="entry name" value="alpha/beta-Hydrolases"/>
    <property type="match status" value="1"/>
</dbReference>
<dbReference type="Gene3D" id="3.40.50.1820">
    <property type="entry name" value="alpha/beta hydrolase"/>
    <property type="match status" value="1"/>
</dbReference>